<dbReference type="Gene3D" id="1.10.579.10">
    <property type="entry name" value="DNA Cyclobutane Dipyrimidine Photolyase, subunit A, domain 3"/>
    <property type="match status" value="1"/>
</dbReference>
<dbReference type="SUPFAM" id="SSF52425">
    <property type="entry name" value="Cryptochrome/photolyase, N-terminal domain"/>
    <property type="match status" value="1"/>
</dbReference>
<dbReference type="PROSITE" id="PS51645">
    <property type="entry name" value="PHR_CRY_ALPHA_BETA"/>
    <property type="match status" value="1"/>
</dbReference>
<evidence type="ECO:0000256" key="1">
    <source>
        <dbReference type="ARBA" id="ARBA00001974"/>
    </source>
</evidence>
<dbReference type="InterPro" id="IPR036155">
    <property type="entry name" value="Crypto/Photolyase_N_sf"/>
</dbReference>
<proteinExistence type="inferred from homology"/>
<dbReference type="EMBL" id="JAGTJR010000016">
    <property type="protein sequence ID" value="KAH7047409.1"/>
    <property type="molecule type" value="Genomic_DNA"/>
</dbReference>
<comment type="cofactor">
    <cofactor evidence="1">
        <name>FAD</name>
        <dbReference type="ChEBI" id="CHEBI:57692"/>
    </cofactor>
</comment>
<feature type="compositionally biased region" description="Basic and acidic residues" evidence="5">
    <location>
        <begin position="608"/>
        <end position="622"/>
    </location>
</feature>
<keyword evidence="3" id="KW-0285">Flavoprotein</keyword>
<dbReference type="InterPro" id="IPR006050">
    <property type="entry name" value="DNA_photolyase_N"/>
</dbReference>
<keyword evidence="4" id="KW-0274">FAD</keyword>
<reference evidence="7 8" key="1">
    <citation type="journal article" date="2021" name="Nat. Commun.">
        <title>Genetic determinants of endophytism in the Arabidopsis root mycobiome.</title>
        <authorList>
            <person name="Mesny F."/>
            <person name="Miyauchi S."/>
            <person name="Thiergart T."/>
            <person name="Pickel B."/>
            <person name="Atanasova L."/>
            <person name="Karlsson M."/>
            <person name="Huettel B."/>
            <person name="Barry K.W."/>
            <person name="Haridas S."/>
            <person name="Chen C."/>
            <person name="Bauer D."/>
            <person name="Andreopoulos W."/>
            <person name="Pangilinan J."/>
            <person name="LaButti K."/>
            <person name="Riley R."/>
            <person name="Lipzen A."/>
            <person name="Clum A."/>
            <person name="Drula E."/>
            <person name="Henrissat B."/>
            <person name="Kohler A."/>
            <person name="Grigoriev I.V."/>
            <person name="Martin F.M."/>
            <person name="Hacquard S."/>
        </authorList>
    </citation>
    <scope>NUCLEOTIDE SEQUENCE [LARGE SCALE GENOMIC DNA]</scope>
    <source>
        <strain evidence="7 8">MPI-SDFR-AT-0080</strain>
    </source>
</reference>
<dbReference type="InterPro" id="IPR014729">
    <property type="entry name" value="Rossmann-like_a/b/a_fold"/>
</dbReference>
<evidence type="ECO:0000256" key="5">
    <source>
        <dbReference type="SAM" id="MobiDB-lite"/>
    </source>
</evidence>
<dbReference type="PANTHER" id="PTHR11455">
    <property type="entry name" value="CRYPTOCHROME"/>
    <property type="match status" value="1"/>
</dbReference>
<dbReference type="InterPro" id="IPR036134">
    <property type="entry name" value="Crypto/Photolyase_FAD-like_sf"/>
</dbReference>
<comment type="caution">
    <text evidence="7">The sequence shown here is derived from an EMBL/GenBank/DDBJ whole genome shotgun (WGS) entry which is preliminary data.</text>
</comment>
<feature type="region of interest" description="Disordered" evidence="5">
    <location>
        <begin position="595"/>
        <end position="659"/>
    </location>
</feature>
<feature type="domain" description="Photolyase/cryptochrome alpha/beta" evidence="6">
    <location>
        <begin position="4"/>
        <end position="136"/>
    </location>
</feature>
<name>A0ABQ8GAG5_9PEZI</name>
<dbReference type="Pfam" id="PF03441">
    <property type="entry name" value="FAD_binding_7"/>
    <property type="match status" value="1"/>
</dbReference>
<protein>
    <submittedName>
        <fullName evidence="7">FAD binding domain of DNA photolyase-domain-containing protein</fullName>
    </submittedName>
</protein>
<dbReference type="SUPFAM" id="SSF48173">
    <property type="entry name" value="Cryptochrome/photolyase FAD-binding domain"/>
    <property type="match status" value="1"/>
</dbReference>
<comment type="similarity">
    <text evidence="2">Belongs to the DNA photolyase class-1 family.</text>
</comment>
<keyword evidence="8" id="KW-1185">Reference proteome</keyword>
<evidence type="ECO:0000259" key="6">
    <source>
        <dbReference type="PROSITE" id="PS51645"/>
    </source>
</evidence>
<dbReference type="InterPro" id="IPR005101">
    <property type="entry name" value="Cryptochr/Photolyase_FAD-bd"/>
</dbReference>
<evidence type="ECO:0000313" key="8">
    <source>
        <dbReference type="Proteomes" id="UP000774617"/>
    </source>
</evidence>
<evidence type="ECO:0000256" key="4">
    <source>
        <dbReference type="ARBA" id="ARBA00022827"/>
    </source>
</evidence>
<dbReference type="Gene3D" id="3.40.50.620">
    <property type="entry name" value="HUPs"/>
    <property type="match status" value="1"/>
</dbReference>
<evidence type="ECO:0000256" key="2">
    <source>
        <dbReference type="ARBA" id="ARBA00005862"/>
    </source>
</evidence>
<accession>A0ABQ8GAG5</accession>
<dbReference type="PANTHER" id="PTHR11455:SF9">
    <property type="entry name" value="CRYPTOCHROME CIRCADIAN CLOCK 5 ISOFORM X1"/>
    <property type="match status" value="1"/>
</dbReference>
<dbReference type="Gene3D" id="1.25.40.80">
    <property type="match status" value="1"/>
</dbReference>
<sequence length="659" mass="74357">MPNPYGICWHRTDLRLHDSPALHAALDLKPECLWQIWTWDSHYVYRARVGPNRWQFLLDSQRALSAAITALNPSARLLVLREAPQTLLPKLFAAWRVTHLVYERDTDAYARERDAAVARLAAAAGVEVVARTGRTLFDPDELVRRNGGRPTMSMAQVRKAAEGLRVPRPWPTPAALPDMGEVEVEGLTHEVPSREPDLNAAIRDGGEEQSYGAGLAGPKGDFGVPEMSELGLDEGAATTTIRGGEERALEQLKRLLKDEEFVATFEKPARAPTEWDPPATTVLSPHLHFGSLGVREFWWGVKDVVEKWKGKGKSGIPVSLEGQLLFREMYFAAQAPLGHSFAQAHKNPQCRFVPWHLPSKVDPSTHLAAHDSSPHYEIDSQTAEHWFQRWKSGTTGFPWIDGLMRQLRETGWIEHLGRHAVACFLTRGGCYVHWERGAEVFEELLLDHEVACNAGNWMWLSCTAFFAQFYRCYSPIAFPQKWDKEGEFVRRWVPELKDFDKKYIYEPWKAPIADQKKWGCMVRAYDEMEEAGSKWKKEANTRMKSYPKPIFDFNERRKICIDALKHAYDVGLYGNDPRVLDGSWKELFPDAAEGATEGTGGDLLNQHGRGESEPGDGEDCKSRAKKSTVGGKEAVARKRQSSRGGQGTLDGMVKKSRRE</sequence>
<dbReference type="Proteomes" id="UP000774617">
    <property type="component" value="Unassembled WGS sequence"/>
</dbReference>
<dbReference type="InterPro" id="IPR002081">
    <property type="entry name" value="Cryptochrome/DNA_photolyase_1"/>
</dbReference>
<organism evidence="7 8">
    <name type="scientific">Macrophomina phaseolina</name>
    <dbReference type="NCBI Taxonomy" id="35725"/>
    <lineage>
        <taxon>Eukaryota</taxon>
        <taxon>Fungi</taxon>
        <taxon>Dikarya</taxon>
        <taxon>Ascomycota</taxon>
        <taxon>Pezizomycotina</taxon>
        <taxon>Dothideomycetes</taxon>
        <taxon>Dothideomycetes incertae sedis</taxon>
        <taxon>Botryosphaeriales</taxon>
        <taxon>Botryosphaeriaceae</taxon>
        <taxon>Macrophomina</taxon>
    </lineage>
</organism>
<evidence type="ECO:0000313" key="7">
    <source>
        <dbReference type="EMBL" id="KAH7047409.1"/>
    </source>
</evidence>
<gene>
    <name evidence="7" type="ORF">B0J12DRAFT_755872</name>
</gene>
<evidence type="ECO:0000256" key="3">
    <source>
        <dbReference type="ARBA" id="ARBA00022630"/>
    </source>
</evidence>
<dbReference type="Pfam" id="PF00875">
    <property type="entry name" value="DNA_photolyase"/>
    <property type="match status" value="1"/>
</dbReference>